<dbReference type="Pfam" id="PF13472">
    <property type="entry name" value="Lipase_GDSL_2"/>
    <property type="match status" value="1"/>
</dbReference>
<dbReference type="PANTHER" id="PTHR37981:SF1">
    <property type="entry name" value="SGNH HYDROLASE-TYPE ESTERASE DOMAIN-CONTAINING PROTEIN"/>
    <property type="match status" value="1"/>
</dbReference>
<protein>
    <submittedName>
        <fullName evidence="5">GDSL-like Lipase/Acylhydrolase family protein</fullName>
    </submittedName>
</protein>
<dbReference type="OrthoDB" id="5503950at2"/>
<evidence type="ECO:0000313" key="6">
    <source>
        <dbReference type="Proteomes" id="UP000250028"/>
    </source>
</evidence>
<dbReference type="GO" id="GO:0019433">
    <property type="term" value="P:triglyceride catabolic process"/>
    <property type="evidence" value="ECO:0007669"/>
    <property type="project" value="TreeGrafter"/>
</dbReference>
<dbReference type="CDD" id="cd01823">
    <property type="entry name" value="SEST_like"/>
    <property type="match status" value="1"/>
</dbReference>
<dbReference type="PANTHER" id="PTHR37981">
    <property type="entry name" value="LIPASE 2"/>
    <property type="match status" value="1"/>
</dbReference>
<feature type="active site" description="Nucleophile" evidence="1">
    <location>
        <position position="38"/>
    </location>
</feature>
<dbReference type="EMBL" id="UESZ01000001">
    <property type="protein sequence ID" value="SSA35096.1"/>
    <property type="molecule type" value="Genomic_DNA"/>
</dbReference>
<feature type="chain" id="PRO_5016003382" evidence="3">
    <location>
        <begin position="28"/>
        <end position="262"/>
    </location>
</feature>
<dbReference type="Proteomes" id="UP000250028">
    <property type="component" value="Unassembled WGS sequence"/>
</dbReference>
<evidence type="ECO:0000259" key="4">
    <source>
        <dbReference type="Pfam" id="PF13472"/>
    </source>
</evidence>
<evidence type="ECO:0000256" key="3">
    <source>
        <dbReference type="SAM" id="SignalP"/>
    </source>
</evidence>
<dbReference type="AlphaFoldDB" id="A0A2Y8ZUA6"/>
<feature type="disulfide bond" evidence="2">
    <location>
        <begin position="179"/>
        <end position="225"/>
    </location>
</feature>
<feature type="active site" evidence="1">
    <location>
        <position position="244"/>
    </location>
</feature>
<dbReference type="Gene3D" id="3.40.50.1110">
    <property type="entry name" value="SGNH hydrolase"/>
    <property type="match status" value="1"/>
</dbReference>
<reference evidence="6" key="1">
    <citation type="submission" date="2016-10" db="EMBL/GenBank/DDBJ databases">
        <authorList>
            <person name="Varghese N."/>
            <person name="Submissions S."/>
        </authorList>
    </citation>
    <scope>NUCLEOTIDE SEQUENCE [LARGE SCALE GENOMIC DNA]</scope>
    <source>
        <strain evidence="6">DSM 22951</strain>
    </source>
</reference>
<keyword evidence="3" id="KW-0732">Signal</keyword>
<dbReference type="InterPro" id="IPR037460">
    <property type="entry name" value="SEST-like"/>
</dbReference>
<evidence type="ECO:0000256" key="2">
    <source>
        <dbReference type="PIRSR" id="PIRSR637460-2"/>
    </source>
</evidence>
<dbReference type="InterPro" id="IPR036514">
    <property type="entry name" value="SGNH_hydro_sf"/>
</dbReference>
<dbReference type="SUPFAM" id="SSF52266">
    <property type="entry name" value="SGNH hydrolase"/>
    <property type="match status" value="1"/>
</dbReference>
<dbReference type="InterPro" id="IPR013830">
    <property type="entry name" value="SGNH_hydro"/>
</dbReference>
<dbReference type="GO" id="GO:0004806">
    <property type="term" value="F:triacylglycerol lipase activity"/>
    <property type="evidence" value="ECO:0007669"/>
    <property type="project" value="TreeGrafter"/>
</dbReference>
<dbReference type="RefSeq" id="WP_109686141.1">
    <property type="nucleotide sequence ID" value="NZ_QGDN01000001.1"/>
</dbReference>
<proteinExistence type="predicted"/>
<keyword evidence="5" id="KW-0378">Hydrolase</keyword>
<feature type="domain" description="SGNH hydrolase-type esterase" evidence="4">
    <location>
        <begin position="34"/>
        <end position="251"/>
    </location>
</feature>
<name>A0A2Y8ZUA6_9MICO</name>
<gene>
    <name evidence="5" type="ORF">SAMN04489750_2431</name>
</gene>
<organism evidence="5 6">
    <name type="scientific">Branchiibius hedensis</name>
    <dbReference type="NCBI Taxonomy" id="672460"/>
    <lineage>
        <taxon>Bacteria</taxon>
        <taxon>Bacillati</taxon>
        <taxon>Actinomycetota</taxon>
        <taxon>Actinomycetes</taxon>
        <taxon>Micrococcales</taxon>
        <taxon>Dermacoccaceae</taxon>
        <taxon>Branchiibius</taxon>
    </lineage>
</organism>
<keyword evidence="2" id="KW-1015">Disulfide bond</keyword>
<feature type="signal peptide" evidence="3">
    <location>
        <begin position="1"/>
        <end position="27"/>
    </location>
</feature>
<keyword evidence="6" id="KW-1185">Reference proteome</keyword>
<evidence type="ECO:0000256" key="1">
    <source>
        <dbReference type="PIRSR" id="PIRSR637460-1"/>
    </source>
</evidence>
<accession>A0A2Y8ZUA6</accession>
<sequence length="262" mass="26963">MPHLRSIVLTVAVASVTGLGLVPTADAATVRYVALGDSYSSGVGAGSYIASSGDCDRSPNAYSALWAAAHSPTSYVSVACSGAKTTDVLNNQISALSSSTTLVSITIGGNDENFANIMQDCNLKGTTTCVNEINAAKADATANLPAKLAKVYNAIKAKAPSAHVVVLGYPEFYDLAKSCIGLSQASRTAIDSGIDLLDSLTKTAATAAGFTFGDVRSAFAGHEICDSGRWLHSVNILDIEESYHPTATGQKSGYLPVFSAKA</sequence>
<evidence type="ECO:0000313" key="5">
    <source>
        <dbReference type="EMBL" id="SSA35096.1"/>
    </source>
</evidence>
<feature type="disulfide bond" evidence="2">
    <location>
        <begin position="55"/>
        <end position="80"/>
    </location>
</feature>
<feature type="disulfide bond" evidence="2">
    <location>
        <begin position="121"/>
        <end position="129"/>
    </location>
</feature>